<dbReference type="EMBL" id="RDQH01000332">
    <property type="protein sequence ID" value="RXH97079.1"/>
    <property type="molecule type" value="Genomic_DNA"/>
</dbReference>
<evidence type="ECO:0000313" key="2">
    <source>
        <dbReference type="Proteomes" id="UP000290289"/>
    </source>
</evidence>
<sequence>MNNATTTTDTSSPSSTWCDDRGVMDPSCLIARADMLDDVDVEFMMDLEISRRILAGHSVCFTGKTPNRGQAASFDRKGFPHCHPDSNRNRPPLHHRGVIRCAFIAHATAISELTPKHDVVSSISSACSCFFFFCKCNKFLSTYVMENRLCY</sequence>
<dbReference type="AlphaFoldDB" id="A0A498JM95"/>
<evidence type="ECO:0000313" key="1">
    <source>
        <dbReference type="EMBL" id="RXH97079.1"/>
    </source>
</evidence>
<comment type="caution">
    <text evidence="1">The sequence shown here is derived from an EMBL/GenBank/DDBJ whole genome shotgun (WGS) entry which is preliminary data.</text>
</comment>
<gene>
    <name evidence="1" type="ORF">DVH24_035747</name>
</gene>
<proteinExistence type="predicted"/>
<accession>A0A498JM95</accession>
<keyword evidence="2" id="KW-1185">Reference proteome</keyword>
<protein>
    <submittedName>
        <fullName evidence="1">Uncharacterized protein</fullName>
    </submittedName>
</protein>
<name>A0A498JM95_MALDO</name>
<dbReference type="Proteomes" id="UP000290289">
    <property type="component" value="Chromosome 6"/>
</dbReference>
<organism evidence="1 2">
    <name type="scientific">Malus domestica</name>
    <name type="common">Apple</name>
    <name type="synonym">Pyrus malus</name>
    <dbReference type="NCBI Taxonomy" id="3750"/>
    <lineage>
        <taxon>Eukaryota</taxon>
        <taxon>Viridiplantae</taxon>
        <taxon>Streptophyta</taxon>
        <taxon>Embryophyta</taxon>
        <taxon>Tracheophyta</taxon>
        <taxon>Spermatophyta</taxon>
        <taxon>Magnoliopsida</taxon>
        <taxon>eudicotyledons</taxon>
        <taxon>Gunneridae</taxon>
        <taxon>Pentapetalae</taxon>
        <taxon>rosids</taxon>
        <taxon>fabids</taxon>
        <taxon>Rosales</taxon>
        <taxon>Rosaceae</taxon>
        <taxon>Amygdaloideae</taxon>
        <taxon>Maleae</taxon>
        <taxon>Malus</taxon>
    </lineage>
</organism>
<reference evidence="1 2" key="1">
    <citation type="submission" date="2018-10" db="EMBL/GenBank/DDBJ databases">
        <title>A high-quality apple genome assembly.</title>
        <authorList>
            <person name="Hu J."/>
        </authorList>
    </citation>
    <scope>NUCLEOTIDE SEQUENCE [LARGE SCALE GENOMIC DNA]</scope>
    <source>
        <strain evidence="2">cv. HFTH1</strain>
        <tissue evidence="1">Young leaf</tissue>
    </source>
</reference>